<dbReference type="AlphaFoldDB" id="A0A511HCV3"/>
<evidence type="ECO:0008006" key="3">
    <source>
        <dbReference type="Google" id="ProtNLM"/>
    </source>
</evidence>
<sequence length="41" mass="4459">MLANTCVDIVNHNTPSGARLIIYECTGNPNPKWDSRCPSVA</sequence>
<evidence type="ECO:0000313" key="2">
    <source>
        <dbReference type="Proteomes" id="UP000321224"/>
    </source>
</evidence>
<proteinExistence type="predicted"/>
<name>A0A511HCV3_9BACT</name>
<evidence type="ECO:0000313" key="1">
    <source>
        <dbReference type="EMBL" id="GEL71378.1"/>
    </source>
</evidence>
<reference evidence="1 2" key="1">
    <citation type="submission" date="2019-07" db="EMBL/GenBank/DDBJ databases">
        <title>Whole genome shotgun sequence of Myxococcus virescens NBRC 100334.</title>
        <authorList>
            <person name="Hosoyama A."/>
            <person name="Uohara A."/>
            <person name="Ohji S."/>
            <person name="Ichikawa N."/>
        </authorList>
    </citation>
    <scope>NUCLEOTIDE SEQUENCE [LARGE SCALE GENOMIC DNA]</scope>
    <source>
        <strain evidence="1 2">NBRC 100334</strain>
    </source>
</reference>
<dbReference type="EMBL" id="BJVY01000015">
    <property type="protein sequence ID" value="GEL71378.1"/>
    <property type="molecule type" value="Genomic_DNA"/>
</dbReference>
<gene>
    <name evidence="1" type="ORF">MVI01_31620</name>
</gene>
<dbReference type="Proteomes" id="UP000321224">
    <property type="component" value="Unassembled WGS sequence"/>
</dbReference>
<dbReference type="RefSeq" id="WP_261770710.1">
    <property type="nucleotide sequence ID" value="NZ_BJVY01000015.1"/>
</dbReference>
<accession>A0A511HCV3</accession>
<dbReference type="Gene3D" id="2.80.10.50">
    <property type="match status" value="1"/>
</dbReference>
<dbReference type="SUPFAM" id="SSF50370">
    <property type="entry name" value="Ricin B-like lectins"/>
    <property type="match status" value="1"/>
</dbReference>
<organism evidence="1 2">
    <name type="scientific">Myxococcus virescens</name>
    <dbReference type="NCBI Taxonomy" id="83456"/>
    <lineage>
        <taxon>Bacteria</taxon>
        <taxon>Pseudomonadati</taxon>
        <taxon>Myxococcota</taxon>
        <taxon>Myxococcia</taxon>
        <taxon>Myxococcales</taxon>
        <taxon>Cystobacterineae</taxon>
        <taxon>Myxococcaceae</taxon>
        <taxon>Myxococcus</taxon>
    </lineage>
</organism>
<comment type="caution">
    <text evidence="1">The sequence shown here is derived from an EMBL/GenBank/DDBJ whole genome shotgun (WGS) entry which is preliminary data.</text>
</comment>
<protein>
    <recommendedName>
        <fullName evidence="3">Ricin B lectin domain-containing protein</fullName>
    </recommendedName>
</protein>
<dbReference type="InterPro" id="IPR035992">
    <property type="entry name" value="Ricin_B-like_lectins"/>
</dbReference>